<organism evidence="1">
    <name type="scientific">uncultured Helicobacter sp</name>
    <dbReference type="NCBI Taxonomy" id="175537"/>
    <lineage>
        <taxon>Bacteria</taxon>
        <taxon>Pseudomonadati</taxon>
        <taxon>Campylobacterota</taxon>
        <taxon>Epsilonproteobacteria</taxon>
        <taxon>Campylobacterales</taxon>
        <taxon>Helicobacteraceae</taxon>
        <taxon>Helicobacter</taxon>
        <taxon>environmental samples</taxon>
    </lineage>
</organism>
<reference evidence="1" key="1">
    <citation type="journal article" date="2020" name="J. ISSAAS">
        <title>Lactobacilli and other gastrointestinal microbiota of Peromyscus leucopus, reservoir host for agents of Lyme disease and other zoonoses in North America.</title>
        <authorList>
            <person name="Milovic A."/>
            <person name="Bassam K."/>
            <person name="Shao H."/>
            <person name="Chatzistamou I."/>
            <person name="Tufts D.M."/>
            <person name="Diuk-Wasser M."/>
            <person name="Barbour A.G."/>
        </authorList>
    </citation>
    <scope>NUCLEOTIDE SEQUENCE</scope>
    <source>
        <strain evidence="1">LL4</strain>
    </source>
</reference>
<dbReference type="AlphaFoldDB" id="A0A650EKU2"/>
<sequence>MDSAYGRDTHRVSLNKSFDLPLKRTKNGEYSIKYGTMVYTCFSSDFLLKEADIWRDKAWEIMRIRKDLHFVFFTKRIHRLEQVLPNDWGNGYDNVIIGCSVENQKRADERLPFLLSLPIKHRWIICAPLLEEIHIESYLNGVELVSVGGESGYKSRICRYEWILSLRDQAQKAGISFHFHQTGARFQKEGRLYQIPKKLQTAQAKKANIDL</sequence>
<proteinExistence type="predicted"/>
<dbReference type="InterPro" id="IPR011101">
    <property type="entry name" value="DUF5131"/>
</dbReference>
<accession>A0A650EKU2</accession>
<evidence type="ECO:0008006" key="2">
    <source>
        <dbReference type="Google" id="ProtNLM"/>
    </source>
</evidence>
<dbReference type="EMBL" id="MN577568">
    <property type="protein sequence ID" value="QGT50253.1"/>
    <property type="molecule type" value="Genomic_DNA"/>
</dbReference>
<gene>
    <name evidence="1" type="ORF">Helico6505_0850</name>
</gene>
<protein>
    <recommendedName>
        <fullName evidence="2">Bacteriophage protein gp37</fullName>
    </recommendedName>
</protein>
<evidence type="ECO:0000313" key="1">
    <source>
        <dbReference type="EMBL" id="QGT50253.1"/>
    </source>
</evidence>
<name>A0A650EKU2_9HELI</name>
<dbReference type="Pfam" id="PF07505">
    <property type="entry name" value="DUF5131"/>
    <property type="match status" value="1"/>
</dbReference>